<dbReference type="InterPro" id="IPR029063">
    <property type="entry name" value="SAM-dependent_MTases_sf"/>
</dbReference>
<sequence length="291" mass="33714">MVSKPFEGRKKWEFKLKQAEYSKKLQDELNQYKSYDIGDECLADEVFAQMLVSKGCDPLPKRRCHPKSPKDSNIVWDPYTCKSHTCLIEWKNNKGYCKDCFDVKGRKKGRWIFVDGGLDFGIDQVLGTKRSDSTIHIGLDIGGETGTFAARIKERNVTIITSTLDLDGPFSHFIASRGLIPFFETTLDIVHSMKFIGNWLPETMLEFLLYDVYRVSRPGKIFWLEHFFCFGSQVNGTYLPMLDRVGFNKLRWHAARKLHHDGVRKNEWYISVLLVKPMICGMHENIMLKIN</sequence>
<evidence type="ECO:0008006" key="3">
    <source>
        <dbReference type="Google" id="ProtNLM"/>
    </source>
</evidence>
<accession>A0A445BDV4</accession>
<keyword evidence="2" id="KW-1185">Reference proteome</keyword>
<dbReference type="InterPro" id="IPR053223">
    <property type="entry name" value="Prob_Methyltransferase"/>
</dbReference>
<dbReference type="Proteomes" id="UP000289738">
    <property type="component" value="Chromosome A09"/>
</dbReference>
<dbReference type="PANTHER" id="PTHR44067:SF10">
    <property type="entry name" value="S-ADENOSYL-L-METHIONINE-DEPENDENT METHYLTRANSFERASE SUPERFAMILY PROTEIN"/>
    <property type="match status" value="1"/>
</dbReference>
<dbReference type="SUPFAM" id="SSF53335">
    <property type="entry name" value="S-adenosyl-L-methionine-dependent methyltransferases"/>
    <property type="match status" value="1"/>
</dbReference>
<name>A0A445BDV4_ARAHY</name>
<evidence type="ECO:0000313" key="1">
    <source>
        <dbReference type="EMBL" id="RYR36857.1"/>
    </source>
</evidence>
<evidence type="ECO:0000313" key="2">
    <source>
        <dbReference type="Proteomes" id="UP000289738"/>
    </source>
</evidence>
<proteinExistence type="predicted"/>
<dbReference type="AlphaFoldDB" id="A0A445BDV4"/>
<protein>
    <recommendedName>
        <fullName evidence="3">Methyltransferase type 11 domain-containing protein</fullName>
    </recommendedName>
</protein>
<gene>
    <name evidence="1" type="ORF">Ahy_A09g041812</name>
</gene>
<comment type="caution">
    <text evidence="1">The sequence shown here is derived from an EMBL/GenBank/DDBJ whole genome shotgun (WGS) entry which is preliminary data.</text>
</comment>
<organism evidence="1 2">
    <name type="scientific">Arachis hypogaea</name>
    <name type="common">Peanut</name>
    <dbReference type="NCBI Taxonomy" id="3818"/>
    <lineage>
        <taxon>Eukaryota</taxon>
        <taxon>Viridiplantae</taxon>
        <taxon>Streptophyta</taxon>
        <taxon>Embryophyta</taxon>
        <taxon>Tracheophyta</taxon>
        <taxon>Spermatophyta</taxon>
        <taxon>Magnoliopsida</taxon>
        <taxon>eudicotyledons</taxon>
        <taxon>Gunneridae</taxon>
        <taxon>Pentapetalae</taxon>
        <taxon>rosids</taxon>
        <taxon>fabids</taxon>
        <taxon>Fabales</taxon>
        <taxon>Fabaceae</taxon>
        <taxon>Papilionoideae</taxon>
        <taxon>50 kb inversion clade</taxon>
        <taxon>dalbergioids sensu lato</taxon>
        <taxon>Dalbergieae</taxon>
        <taxon>Pterocarpus clade</taxon>
        <taxon>Arachis</taxon>
    </lineage>
</organism>
<reference evidence="1 2" key="1">
    <citation type="submission" date="2019-01" db="EMBL/GenBank/DDBJ databases">
        <title>Sequencing of cultivated peanut Arachis hypogaea provides insights into genome evolution and oil improvement.</title>
        <authorList>
            <person name="Chen X."/>
        </authorList>
    </citation>
    <scope>NUCLEOTIDE SEQUENCE [LARGE SCALE GENOMIC DNA]</scope>
    <source>
        <strain evidence="2">cv. Fuhuasheng</strain>
        <tissue evidence="1">Leaves</tissue>
    </source>
</reference>
<dbReference type="STRING" id="3818.A0A445BDV4"/>
<dbReference type="PANTHER" id="PTHR44067">
    <property type="entry name" value="S-ADENOSYL-L-METHIONINE-DEPENDENT METHYLTRANSFERASE SUPERFAMILY PROTEIN-RELATED"/>
    <property type="match status" value="1"/>
</dbReference>
<dbReference type="EMBL" id="SDMP01000009">
    <property type="protein sequence ID" value="RYR36857.1"/>
    <property type="molecule type" value="Genomic_DNA"/>
</dbReference>